<dbReference type="InterPro" id="IPR050168">
    <property type="entry name" value="AAA_ATPase_domain"/>
</dbReference>
<dbReference type="GO" id="GO:0005634">
    <property type="term" value="C:nucleus"/>
    <property type="evidence" value="ECO:0007669"/>
    <property type="project" value="TreeGrafter"/>
</dbReference>
<dbReference type="SMART" id="SM00382">
    <property type="entry name" value="AAA"/>
    <property type="match status" value="1"/>
</dbReference>
<organism evidence="7 8">
    <name type="scientific">Prunus armeniaca</name>
    <name type="common">Apricot</name>
    <name type="synonym">Armeniaca vulgaris</name>
    <dbReference type="NCBI Taxonomy" id="36596"/>
    <lineage>
        <taxon>Eukaryota</taxon>
        <taxon>Viridiplantae</taxon>
        <taxon>Streptophyta</taxon>
        <taxon>Embryophyta</taxon>
        <taxon>Tracheophyta</taxon>
        <taxon>Spermatophyta</taxon>
        <taxon>Magnoliopsida</taxon>
        <taxon>eudicotyledons</taxon>
        <taxon>Gunneridae</taxon>
        <taxon>Pentapetalae</taxon>
        <taxon>rosids</taxon>
        <taxon>fabids</taxon>
        <taxon>Rosales</taxon>
        <taxon>Rosaceae</taxon>
        <taxon>Amygdaloideae</taxon>
        <taxon>Amygdaleae</taxon>
        <taxon>Prunus</taxon>
    </lineage>
</organism>
<evidence type="ECO:0000313" key="8">
    <source>
        <dbReference type="Proteomes" id="UP000507245"/>
    </source>
</evidence>
<dbReference type="PANTHER" id="PTHR23077:SF171">
    <property type="entry name" value="NUCLEAR VALOSIN-CONTAINING PROTEIN-LIKE"/>
    <property type="match status" value="1"/>
</dbReference>
<dbReference type="PANTHER" id="PTHR23077">
    <property type="entry name" value="AAA-FAMILY ATPASE"/>
    <property type="match status" value="1"/>
</dbReference>
<dbReference type="InterPro" id="IPR003593">
    <property type="entry name" value="AAA+_ATPase"/>
</dbReference>
<feature type="compositionally biased region" description="Polar residues" evidence="5">
    <location>
        <begin position="422"/>
        <end position="435"/>
    </location>
</feature>
<dbReference type="AlphaFoldDB" id="A0A6J5XJ62"/>
<dbReference type="EMBL" id="CAEKKB010000006">
    <property type="protein sequence ID" value="CAB4312503.1"/>
    <property type="molecule type" value="Genomic_DNA"/>
</dbReference>
<evidence type="ECO:0000313" key="7">
    <source>
        <dbReference type="EMBL" id="CAB4312503.1"/>
    </source>
</evidence>
<evidence type="ECO:0000256" key="1">
    <source>
        <dbReference type="ARBA" id="ARBA00022741"/>
    </source>
</evidence>
<dbReference type="Gene3D" id="1.10.8.60">
    <property type="match status" value="1"/>
</dbReference>
<sequence>MRLPLSLSLSLAKRGWGQFGFSAGLRPTVNRTTPCFFNGAVCISGTRSIHSSSPLLFHNRMASFMKPLSINENDHDIDASLEKEKEKLTADFQKAVQEDPHSLKRQEFSAIPDVKWADVGGDALRHELNLHIEFGMKLETGFLLYGPPGCGKTLIAKAVANEAGANFIHIKGPELLNKKWGESEKAVRTLFSRASACTPCILFFDEVDALTRNRGEQGGESVEILLNQLLVELDSGEKRKGVIVIGATNRPDLMDPAVLRPGRFGKHMYVPLPNKDERGFILKALARNKPIDSSVNLSEIGQSACEKFTRADLAALMHEAAMAAVEEKLTSLASWGSSPCIIKGTHFEQALAKITPSLSDEDLLDYENFRKQQGKWTSKGENVCQGFEARSKKQEESKRIDTSEIRKREREKEETMKDSDSEISSMKPSNNNNAAKLTKPPFVPAKDDTKPVLQDPILRSDPIETEEAVLRLPPFPINRSKIPPSKMS</sequence>
<dbReference type="OrthoDB" id="1164276at2759"/>
<gene>
    <name evidence="7" type="ORF">ORAREDHAP_LOCUS34964</name>
</gene>
<dbReference type="GO" id="GO:0016887">
    <property type="term" value="F:ATP hydrolysis activity"/>
    <property type="evidence" value="ECO:0007669"/>
    <property type="project" value="InterPro"/>
</dbReference>
<evidence type="ECO:0000259" key="6">
    <source>
        <dbReference type="SMART" id="SM00382"/>
    </source>
</evidence>
<name>A0A6J5XJ62_PRUAR</name>
<dbReference type="SUPFAM" id="SSF52540">
    <property type="entry name" value="P-loop containing nucleoside triphosphate hydrolases"/>
    <property type="match status" value="1"/>
</dbReference>
<evidence type="ECO:0000256" key="2">
    <source>
        <dbReference type="ARBA" id="ARBA00022840"/>
    </source>
</evidence>
<dbReference type="InterPro" id="IPR027417">
    <property type="entry name" value="P-loop_NTPase"/>
</dbReference>
<accession>A0A6J5XJ62</accession>
<keyword evidence="8" id="KW-1185">Reference proteome</keyword>
<comment type="similarity">
    <text evidence="4">Belongs to the AAA ATPase family.</text>
</comment>
<keyword evidence="2 4" id="KW-0067">ATP-binding</keyword>
<dbReference type="Proteomes" id="UP000507245">
    <property type="component" value="Unassembled WGS sequence"/>
</dbReference>
<feature type="compositionally biased region" description="Basic and acidic residues" evidence="5">
    <location>
        <begin position="389"/>
        <end position="420"/>
    </location>
</feature>
<feature type="domain" description="AAA+ ATPase" evidence="6">
    <location>
        <begin position="138"/>
        <end position="274"/>
    </location>
</feature>
<dbReference type="Pfam" id="PF00004">
    <property type="entry name" value="AAA"/>
    <property type="match status" value="1"/>
</dbReference>
<dbReference type="GO" id="GO:0042254">
    <property type="term" value="P:ribosome biogenesis"/>
    <property type="evidence" value="ECO:0007669"/>
    <property type="project" value="TreeGrafter"/>
</dbReference>
<dbReference type="PROSITE" id="PS00674">
    <property type="entry name" value="AAA"/>
    <property type="match status" value="1"/>
</dbReference>
<feature type="region of interest" description="Disordered" evidence="5">
    <location>
        <begin position="388"/>
        <end position="460"/>
    </location>
</feature>
<dbReference type="GO" id="GO:0005524">
    <property type="term" value="F:ATP binding"/>
    <property type="evidence" value="ECO:0007669"/>
    <property type="project" value="UniProtKB-KW"/>
</dbReference>
<keyword evidence="1 4" id="KW-0547">Nucleotide-binding</keyword>
<evidence type="ECO:0000256" key="5">
    <source>
        <dbReference type="SAM" id="MobiDB-lite"/>
    </source>
</evidence>
<evidence type="ECO:0000256" key="4">
    <source>
        <dbReference type="RuleBase" id="RU003651"/>
    </source>
</evidence>
<evidence type="ECO:0000256" key="3">
    <source>
        <dbReference type="ARBA" id="ARBA00023054"/>
    </source>
</evidence>
<dbReference type="FunFam" id="3.40.50.300:FF:001025">
    <property type="entry name" value="ATPase family, AAA domain-containing 2B"/>
    <property type="match status" value="1"/>
</dbReference>
<protein>
    <recommendedName>
        <fullName evidence="6">AAA+ ATPase domain-containing protein</fullName>
    </recommendedName>
</protein>
<dbReference type="GO" id="GO:0003723">
    <property type="term" value="F:RNA binding"/>
    <property type="evidence" value="ECO:0007669"/>
    <property type="project" value="TreeGrafter"/>
</dbReference>
<dbReference type="InterPro" id="IPR003959">
    <property type="entry name" value="ATPase_AAA_core"/>
</dbReference>
<reference evidence="8" key="1">
    <citation type="journal article" date="2020" name="Genome Biol.">
        <title>Gamete binning: chromosome-level and haplotype-resolved genome assembly enabled by high-throughput single-cell sequencing of gamete genomes.</title>
        <authorList>
            <person name="Campoy J.A."/>
            <person name="Sun H."/>
            <person name="Goel M."/>
            <person name="Jiao W.-B."/>
            <person name="Folz-Donahue K."/>
            <person name="Wang N."/>
            <person name="Rubio M."/>
            <person name="Liu C."/>
            <person name="Kukat C."/>
            <person name="Ruiz D."/>
            <person name="Huettel B."/>
            <person name="Schneeberger K."/>
        </authorList>
    </citation>
    <scope>NUCLEOTIDE SEQUENCE [LARGE SCALE GENOMIC DNA]</scope>
    <source>
        <strain evidence="8">cv. Rojo Pasion</strain>
    </source>
</reference>
<dbReference type="InterPro" id="IPR003960">
    <property type="entry name" value="ATPase_AAA_CS"/>
</dbReference>
<dbReference type="GO" id="GO:1990275">
    <property type="term" value="F:preribosome binding"/>
    <property type="evidence" value="ECO:0007669"/>
    <property type="project" value="TreeGrafter"/>
</dbReference>
<dbReference type="Gene3D" id="3.40.50.300">
    <property type="entry name" value="P-loop containing nucleotide triphosphate hydrolases"/>
    <property type="match status" value="1"/>
</dbReference>
<keyword evidence="3" id="KW-0175">Coiled coil</keyword>
<proteinExistence type="inferred from homology"/>